<dbReference type="STRING" id="6248.A0A0K0E2J7"/>
<evidence type="ECO:0000313" key="9">
    <source>
        <dbReference type="WBParaSite" id="TCONS_00005559.p1"/>
    </source>
</evidence>
<keyword evidence="3 5" id="KW-0863">Zinc-finger</keyword>
<dbReference type="PROSITE" id="PS51039">
    <property type="entry name" value="ZF_AN1"/>
    <property type="match status" value="2"/>
</dbReference>
<evidence type="ECO:0000256" key="2">
    <source>
        <dbReference type="ARBA" id="ARBA00022737"/>
    </source>
</evidence>
<feature type="domain" description="AN1-type" evidence="6">
    <location>
        <begin position="5"/>
        <end position="53"/>
    </location>
</feature>
<keyword evidence="1" id="KW-0479">Metal-binding</keyword>
<keyword evidence="4" id="KW-0862">Zinc</keyword>
<feature type="domain" description="AN1-type" evidence="6">
    <location>
        <begin position="91"/>
        <end position="139"/>
    </location>
</feature>
<evidence type="ECO:0000313" key="7">
    <source>
        <dbReference type="Proteomes" id="UP000035681"/>
    </source>
</evidence>
<dbReference type="Pfam" id="PF25403">
    <property type="entry name" value="zf-C2H2_ZFAND2"/>
    <property type="match status" value="1"/>
</dbReference>
<keyword evidence="2" id="KW-0677">Repeat</keyword>
<dbReference type="SUPFAM" id="SSF118310">
    <property type="entry name" value="AN1-like Zinc finger"/>
    <property type="match status" value="2"/>
</dbReference>
<organism evidence="8">
    <name type="scientific">Strongyloides stercoralis</name>
    <name type="common">Threadworm</name>
    <dbReference type="NCBI Taxonomy" id="6248"/>
    <lineage>
        <taxon>Eukaryota</taxon>
        <taxon>Metazoa</taxon>
        <taxon>Ecdysozoa</taxon>
        <taxon>Nematoda</taxon>
        <taxon>Chromadorea</taxon>
        <taxon>Rhabditida</taxon>
        <taxon>Tylenchina</taxon>
        <taxon>Panagrolaimomorpha</taxon>
        <taxon>Strongyloidoidea</taxon>
        <taxon>Strongyloididae</taxon>
        <taxon>Strongyloides</taxon>
    </lineage>
</organism>
<dbReference type="GO" id="GO:0005783">
    <property type="term" value="C:endoplasmic reticulum"/>
    <property type="evidence" value="ECO:0007669"/>
    <property type="project" value="TreeGrafter"/>
</dbReference>
<dbReference type="InterPro" id="IPR035896">
    <property type="entry name" value="AN1-like_Znf"/>
</dbReference>
<keyword evidence="7" id="KW-1185">Reference proteome</keyword>
<dbReference type="InterPro" id="IPR000058">
    <property type="entry name" value="Znf_AN1"/>
</dbReference>
<dbReference type="PANTHER" id="PTHR14677">
    <property type="entry name" value="ARSENITE INDUCUBLE RNA ASSOCIATED PROTEIN AIP-1-RELATED"/>
    <property type="match status" value="1"/>
</dbReference>
<name>A0A0K0E2J7_STRER</name>
<dbReference type="PANTHER" id="PTHR14677:SF20">
    <property type="entry name" value="ZINC FINGER AN1-TYPE CONTAINING 2A-RELATED"/>
    <property type="match status" value="1"/>
</dbReference>
<evidence type="ECO:0000256" key="5">
    <source>
        <dbReference type="PROSITE-ProRule" id="PRU00449"/>
    </source>
</evidence>
<reference evidence="8" key="1">
    <citation type="submission" date="2015-08" db="UniProtKB">
        <authorList>
            <consortium name="WormBaseParasite"/>
        </authorList>
    </citation>
    <scope>IDENTIFICATION</scope>
</reference>
<dbReference type="Proteomes" id="UP000035681">
    <property type="component" value="Unplaced"/>
</dbReference>
<dbReference type="Pfam" id="PF01428">
    <property type="entry name" value="zf-AN1"/>
    <property type="match status" value="2"/>
</dbReference>
<accession>A0A0K0E2J7</accession>
<evidence type="ECO:0000256" key="4">
    <source>
        <dbReference type="ARBA" id="ARBA00022833"/>
    </source>
</evidence>
<dbReference type="WBParaSite" id="SSTP_0000371500.1">
    <property type="protein sequence ID" value="SSTP_0000371500.1"/>
    <property type="gene ID" value="SSTP_0000371500"/>
</dbReference>
<dbReference type="AlphaFoldDB" id="A0A0K0E2J7"/>
<protein>
    <submittedName>
        <fullName evidence="8 9">AN1-type domain-containing protein</fullName>
    </submittedName>
</protein>
<sequence>MAEFFDLGSHCGYVDCRKLDFLPMKCDACSECFCGQHIQYLSHNCKKGLEKDNQVPICPLCNKPVPVGKNENIDIKMSHHIDSGCKIKKKKIFTNSCNVEKCRKKELIPIECSRCGLNYCISHRFPKDHDCEKMNTISNVKKPMTQNVNTVTHNICREDAKNDEILAKTLQSILMENPDLSQEEIDQKLAERMENIRLHIQSNERQVQLNHNHNHNHNVCQIQ</sequence>
<evidence type="ECO:0000256" key="3">
    <source>
        <dbReference type="ARBA" id="ARBA00022771"/>
    </source>
</evidence>
<evidence type="ECO:0000313" key="8">
    <source>
        <dbReference type="WBParaSite" id="SSTP_0000371500.1"/>
    </source>
</evidence>
<evidence type="ECO:0000256" key="1">
    <source>
        <dbReference type="ARBA" id="ARBA00022723"/>
    </source>
</evidence>
<dbReference type="InterPro" id="IPR057357">
    <property type="entry name" value="Znf-C2H2_ZFAND2A/B"/>
</dbReference>
<dbReference type="GO" id="GO:0045047">
    <property type="term" value="P:protein targeting to ER"/>
    <property type="evidence" value="ECO:0007669"/>
    <property type="project" value="TreeGrafter"/>
</dbReference>
<dbReference type="GO" id="GO:0008270">
    <property type="term" value="F:zinc ion binding"/>
    <property type="evidence" value="ECO:0007669"/>
    <property type="project" value="UniProtKB-KW"/>
</dbReference>
<evidence type="ECO:0000259" key="6">
    <source>
        <dbReference type="PROSITE" id="PS51039"/>
    </source>
</evidence>
<dbReference type="SMART" id="SM00154">
    <property type="entry name" value="ZnF_AN1"/>
    <property type="match status" value="2"/>
</dbReference>
<proteinExistence type="predicted"/>
<dbReference type="GO" id="GO:0043161">
    <property type="term" value="P:proteasome-mediated ubiquitin-dependent protein catabolic process"/>
    <property type="evidence" value="ECO:0007669"/>
    <property type="project" value="TreeGrafter"/>
</dbReference>
<dbReference type="Gene3D" id="4.10.1110.10">
    <property type="entry name" value="AN1-like Zinc finger"/>
    <property type="match status" value="2"/>
</dbReference>
<dbReference type="WBParaSite" id="TCONS_00005559.p1">
    <property type="protein sequence ID" value="TCONS_00005559.p1"/>
    <property type="gene ID" value="XLOC_003834"/>
</dbReference>